<evidence type="ECO:0000313" key="2">
    <source>
        <dbReference type="Proteomes" id="UP000188298"/>
    </source>
</evidence>
<dbReference type="Proteomes" id="UP000188298">
    <property type="component" value="Chromosome"/>
</dbReference>
<dbReference type="RefSeq" id="WP_005219351.1">
    <property type="nucleotide sequence ID" value="NZ_CABKOK010000002.1"/>
</dbReference>
<gene>
    <name evidence="1" type="ORF">XJ32_09715</name>
</gene>
<dbReference type="KEGG" id="hbl:XJ32_09715"/>
<name>A0A1Q2LIJ5_9HELI</name>
<dbReference type="AlphaFoldDB" id="A0A1Q2LIJ5"/>
<reference evidence="1 2" key="1">
    <citation type="submission" date="2017-02" db="EMBL/GenBank/DDBJ databases">
        <title>Whole genome sequencing of Helicobacter bilis strain AAQJH.</title>
        <authorList>
            <person name="Conlan S."/>
            <person name="Thomas P.J."/>
            <person name="Mullikin J."/>
            <person name="Palmore T.N."/>
            <person name="Frank K.M."/>
            <person name="Segre J.A."/>
        </authorList>
    </citation>
    <scope>NUCLEOTIDE SEQUENCE [LARGE SCALE GENOMIC DNA]</scope>
    <source>
        <strain evidence="1 2">AAQJH</strain>
    </source>
</reference>
<sequence length="278" mass="32007">MRWVKFIGVACIVLCLFAGGIAFDIFVVQKFTHKNVVEATQNNHIEISQSIETSKDIKPDLLQMELSIVESKILKNTPTLTESQREHITKKLDSIITLAQANKDICKYSPYTFGPTETYDDKNEMKAGYSISFNIKCKMKEETYKQYEEFVSQIKKVVYQDEWLDFRNHAFKFVLSDSLQETQKIALREQIIKQANMLKDEYSKNLNAKCNIANMSFLNISLYDNPMYAVDRKILGHNANDFTSQGNVDSKINIKSLMESFVVPLKLSMNVKFTCNVL</sequence>
<evidence type="ECO:0000313" key="1">
    <source>
        <dbReference type="EMBL" id="AQQ60320.1"/>
    </source>
</evidence>
<accession>A0A1Q2LIJ5</accession>
<protein>
    <recommendedName>
        <fullName evidence="3">DUF541 domain-containing protein</fullName>
    </recommendedName>
</protein>
<dbReference type="EMBL" id="CP019645">
    <property type="protein sequence ID" value="AQQ60320.1"/>
    <property type="molecule type" value="Genomic_DNA"/>
</dbReference>
<evidence type="ECO:0008006" key="3">
    <source>
        <dbReference type="Google" id="ProtNLM"/>
    </source>
</evidence>
<proteinExistence type="predicted"/>
<organism evidence="1 2">
    <name type="scientific">Helicobacter bilis</name>
    <dbReference type="NCBI Taxonomy" id="37372"/>
    <lineage>
        <taxon>Bacteria</taxon>
        <taxon>Pseudomonadati</taxon>
        <taxon>Campylobacterota</taxon>
        <taxon>Epsilonproteobacteria</taxon>
        <taxon>Campylobacterales</taxon>
        <taxon>Helicobacteraceae</taxon>
        <taxon>Helicobacter</taxon>
    </lineage>
</organism>